<organism evidence="3 5">
    <name type="scientific">Neospora caninum (strain Liverpool)</name>
    <dbReference type="NCBI Taxonomy" id="572307"/>
    <lineage>
        <taxon>Eukaryota</taxon>
        <taxon>Sar</taxon>
        <taxon>Alveolata</taxon>
        <taxon>Apicomplexa</taxon>
        <taxon>Conoidasida</taxon>
        <taxon>Coccidia</taxon>
        <taxon>Eucoccidiorida</taxon>
        <taxon>Eimeriorina</taxon>
        <taxon>Sarcocystidae</taxon>
        <taxon>Neospora</taxon>
    </lineage>
</organism>
<dbReference type="PANTHER" id="PTHR34649">
    <property type="entry name" value="CILIA- AND FLAGELLA-ASSOCIATED PROTEIN 99"/>
    <property type="match status" value="1"/>
</dbReference>
<feature type="region of interest" description="Disordered" evidence="2">
    <location>
        <begin position="333"/>
        <end position="387"/>
    </location>
</feature>
<dbReference type="AlphaFoldDB" id="F0VDC5"/>
<reference evidence="4" key="4">
    <citation type="journal article" date="2015" name="PLoS ONE">
        <title>Comprehensive Evaluation of Toxoplasma gondii VEG and Neospora caninum LIV Genomes with Tachyzoite Stage Transcriptome and Proteome Defines Novel Transcript Features.</title>
        <authorList>
            <person name="Ramaprasad A."/>
            <person name="Mourier T."/>
            <person name="Naeem R."/>
            <person name="Malas T.B."/>
            <person name="Moussa E."/>
            <person name="Panigrahi A."/>
            <person name="Vermont S.J."/>
            <person name="Otto T.D."/>
            <person name="Wastling J."/>
            <person name="Pain A."/>
        </authorList>
    </citation>
    <scope>NUCLEOTIDE SEQUENCE</scope>
    <source>
        <strain evidence="4">Liverpool</strain>
    </source>
</reference>
<dbReference type="eggNOG" id="ENOG502QYKX">
    <property type="taxonomic scope" value="Eukaryota"/>
</dbReference>
<gene>
    <name evidence="4" type="ORF">BN1204_014340</name>
    <name evidence="3" type="ORF">NCLIV_014340</name>
</gene>
<protein>
    <recommendedName>
        <fullName evidence="6">Trichohyalin</fullName>
    </recommendedName>
</protein>
<dbReference type="RefSeq" id="XP_003881673.1">
    <property type="nucleotide sequence ID" value="XM_003881624.1"/>
</dbReference>
<dbReference type="OrthoDB" id="310506at2759"/>
<dbReference type="PANTHER" id="PTHR34649:SF1">
    <property type="entry name" value="CILIA- AND FLAGELLA-ASSOCIATED PROTEIN 99"/>
    <property type="match status" value="1"/>
</dbReference>
<reference evidence="3" key="2">
    <citation type="submission" date="2011-03" db="EMBL/GenBank/DDBJ databases">
        <title>Comparative genomics and transcriptomics of Neospora caninum and Toxoplasma gondii.</title>
        <authorList>
            <person name="Reid A.J."/>
            <person name="Sohal A."/>
            <person name="Harris D."/>
            <person name="Quail M."/>
            <person name="Sanders M."/>
            <person name="Berriman M."/>
            <person name="Wastling J.M."/>
            <person name="Pain A."/>
        </authorList>
    </citation>
    <scope>NUCLEOTIDE SEQUENCE</scope>
    <source>
        <strain evidence="3">Liverpool</strain>
    </source>
</reference>
<feature type="region of interest" description="Disordered" evidence="2">
    <location>
        <begin position="610"/>
        <end position="637"/>
    </location>
</feature>
<keyword evidence="5" id="KW-1185">Reference proteome</keyword>
<proteinExistence type="predicted"/>
<dbReference type="InterPro" id="IPR039341">
    <property type="entry name" value="CFAP99"/>
</dbReference>
<evidence type="ECO:0000313" key="3">
    <source>
        <dbReference type="EMBL" id="CBZ51640.1"/>
    </source>
</evidence>
<feature type="region of interest" description="Disordered" evidence="2">
    <location>
        <begin position="201"/>
        <end position="222"/>
    </location>
</feature>
<sequence length="889" mass="100916">MTETASVSRIIEGAPGALARRGKRAKNWQQDYYATLLSKTVDLLDRFQPTAHTVETFAEEFLKTEKAEDAAFVAGTFYGVLTKAPFLTAAATALVQQRTTGTQKSDQWLYMVIIYLLVFKVDEMGYHTFASLVRSCPPLPMYLLLDFLFNEEALSSAARRDWLGHYDAAYVDQVLMPQIQKHAEPLSGLVESLRNLSMASATGASHGTKSDPLVRGEPSCTQKNISEKGKLSRLLADYGYADDAKQVSTAARPNREFQLSSYSENVARPQTGSSETSPAILERSNPHVLLVPSDEKKPANSASLLPYPNQTTRRGYENEMNTAKALGSTEMKGIGSDQLEGAGSANRHQQPSNGHDDVGGYSLSQSGTSSHSADSNEPLKEKEKASLLQAEGEEAILEESKEAEKEEDEEEEEDLWLKDIDGEETFVDRKTEREKQKVVKQQAVFRQWTMQRPSNLQKLVDEAEARFRSECTFRPITPQKMPVFNKAEAPVKLTTAEVLRADALLRKRQNEDYKLIKQFEIDKRDAREFTEWQQKERKKQEEQRIKNVAIKRAEAQLARAQGIHAAALLRRSKARSVRSLRENALDRQMLRREQRAQEHAQLVERARAAREARHTSVEAAKQASETRRQHAAEEKLKRTKEQALTLRLAAEERTSKRSVVVRVRGLEQAAVKTRGLLSRVGRRDDWNETNGAALPTVNGMPLAEVKARLEMKKAQERERLQRKSLEILDQKLKREEKLAARVEEIRRSVAMPVLEELRTQQIKNEFLHSTKLNMEQQVQEQQMNGAERRAESRAKQGMQKDALTEGIKRRERYQRMANKAIAEVKEAARNIERAGCLLTLRQQQRDLQILFEAARTRRAEERLLSERIQQVWRQPMQSLSNTSGAACMK</sequence>
<feature type="coiled-coil region" evidence="1">
    <location>
        <begin position="706"/>
        <end position="745"/>
    </location>
</feature>
<evidence type="ECO:0000313" key="5">
    <source>
        <dbReference type="Proteomes" id="UP000007494"/>
    </source>
</evidence>
<dbReference type="OMA" id="KEWELMR"/>
<reference evidence="5" key="3">
    <citation type="journal article" date="2012" name="PLoS Pathog.">
        <title>Comparative genomics of the apicomplexan parasites Toxoplasma gondii and Neospora caninum: Coccidia differing in host range and transmission strategy.</title>
        <authorList>
            <person name="Reid A.J."/>
            <person name="Vermont S.J."/>
            <person name="Cotton J.A."/>
            <person name="Harris D."/>
            <person name="Hill-Cawthorne G.A."/>
            <person name="Konen-Waisman S."/>
            <person name="Latham S.M."/>
            <person name="Mourier T."/>
            <person name="Norton R."/>
            <person name="Quail M.A."/>
            <person name="Sanders M."/>
            <person name="Shanmugam D."/>
            <person name="Sohal A."/>
            <person name="Wasmuth J.D."/>
            <person name="Brunk B."/>
            <person name="Grigg M.E."/>
            <person name="Howard J.C."/>
            <person name="Parkinson J."/>
            <person name="Roos D.S."/>
            <person name="Trees A.J."/>
            <person name="Berriman M."/>
            <person name="Pain A."/>
            <person name="Wastling J.M."/>
        </authorList>
    </citation>
    <scope>NUCLEOTIDE SEQUENCE [LARGE SCALE GENOMIC DNA]</scope>
    <source>
        <strain evidence="5">Liverpool</strain>
    </source>
</reference>
<keyword evidence="1" id="KW-0175">Coiled coil</keyword>
<dbReference type="Proteomes" id="UP000007494">
    <property type="component" value="Chromosome V"/>
</dbReference>
<dbReference type="EMBL" id="FR823386">
    <property type="protein sequence ID" value="CBZ51640.1"/>
    <property type="molecule type" value="Genomic_DNA"/>
</dbReference>
<evidence type="ECO:0000313" key="4">
    <source>
        <dbReference type="EMBL" id="CEL65594.1"/>
    </source>
</evidence>
<feature type="compositionally biased region" description="Polar residues" evidence="2">
    <location>
        <begin position="362"/>
        <end position="375"/>
    </location>
</feature>
<feature type="compositionally biased region" description="Polar residues" evidence="2">
    <location>
        <begin position="246"/>
        <end position="277"/>
    </location>
</feature>
<dbReference type="EMBL" id="LN714479">
    <property type="protein sequence ID" value="CEL65594.1"/>
    <property type="molecule type" value="Genomic_DNA"/>
</dbReference>
<feature type="compositionally biased region" description="Basic and acidic residues" evidence="2">
    <location>
        <begin position="624"/>
        <end position="637"/>
    </location>
</feature>
<feature type="region of interest" description="Disordered" evidence="2">
    <location>
        <begin position="246"/>
        <end position="317"/>
    </location>
</feature>
<evidence type="ECO:0000256" key="1">
    <source>
        <dbReference type="SAM" id="Coils"/>
    </source>
</evidence>
<name>F0VDC5_NEOCL</name>
<dbReference type="GeneID" id="13444028"/>
<dbReference type="InParanoid" id="F0VDC5"/>
<accession>F0VDC5</accession>
<dbReference type="VEuPathDB" id="ToxoDB:NCLIV_014340"/>
<reference evidence="3" key="1">
    <citation type="submission" date="2011-02" db="EMBL/GenBank/DDBJ databases">
        <authorList>
            <person name="Aslett M."/>
        </authorList>
    </citation>
    <scope>NUCLEOTIDE SEQUENCE</scope>
    <source>
        <strain evidence="3">Liverpool</strain>
    </source>
</reference>
<evidence type="ECO:0000256" key="2">
    <source>
        <dbReference type="SAM" id="MobiDB-lite"/>
    </source>
</evidence>
<evidence type="ECO:0008006" key="6">
    <source>
        <dbReference type="Google" id="ProtNLM"/>
    </source>
</evidence>
<feature type="compositionally biased region" description="Polar residues" evidence="2">
    <location>
        <begin position="300"/>
        <end position="313"/>
    </location>
</feature>